<gene>
    <name evidence="1" type="ORF">PhaeoP36_03740</name>
</gene>
<protein>
    <submittedName>
        <fullName evidence="1">Uncharacterized protein</fullName>
    </submittedName>
</protein>
<dbReference type="Proteomes" id="UP000218891">
    <property type="component" value="Plasmid pP36_b"/>
</dbReference>
<keyword evidence="1" id="KW-0614">Plasmid</keyword>
<proteinExistence type="predicted"/>
<reference evidence="1 2" key="4">
    <citation type="journal article" date="2018" name="Environ. Microbiol. Rep.">
        <title>Phylogenetic distribution of roseobacticides in the Roseobacter group and their effect on microalgae.</title>
        <authorList>
            <person name="Sonnenschein E.C."/>
            <person name="Phippen C.B."/>
            <person name="Bentzon-Tilia M."/>
            <person name="Rasmussen S.A."/>
            <person name="Nielsen K.F."/>
            <person name="Gram L."/>
        </authorList>
    </citation>
    <scope>NUCLEOTIDE SEQUENCE [LARGE SCALE GENOMIC DNA]</scope>
    <source>
        <strain evidence="1 2">P36</strain>
    </source>
</reference>
<geneLocation type="plasmid" evidence="1 2">
    <name>pP36_b</name>
</geneLocation>
<keyword evidence="2" id="KW-1185">Reference proteome</keyword>
<dbReference type="RefSeq" id="WP_096870055.1">
    <property type="nucleotide sequence ID" value="NZ_CP010645.1"/>
</dbReference>
<accession>A0ABN5DK56</accession>
<reference evidence="1 2" key="3">
    <citation type="journal article" date="2017" name="Int. J. Syst. Evol. Microbiol.">
        <title>Adaptation of Surface-Associated Bacteria to the Open Ocean: A Genomically Distinct Subpopulation of Phaeobacter gallaeciensis Colonizes Pacific Mesozooplankton.</title>
        <authorList>
            <person name="Freese H.M."/>
            <person name="Methner A."/>
            <person name="Overmann J."/>
        </authorList>
    </citation>
    <scope>NUCLEOTIDE SEQUENCE [LARGE SCALE GENOMIC DNA]</scope>
    <source>
        <strain evidence="1 2">P36</strain>
    </source>
</reference>
<name>A0ABN5DK56_9RHOB</name>
<evidence type="ECO:0000313" key="1">
    <source>
        <dbReference type="EMBL" id="ATG37817.1"/>
    </source>
</evidence>
<reference evidence="1 2" key="2">
    <citation type="journal article" date="2017" name="Genome Biol. Evol.">
        <title>Trajectories and Drivers of Genome Evolution in Surface-Associated Marine Phaeobacter.</title>
        <authorList>
            <person name="Freese H.M."/>
            <person name="Sikorski J."/>
            <person name="Bunk B."/>
            <person name="Scheuner C."/>
            <person name="Meier-Kolthoff J.P."/>
            <person name="Sproer C."/>
            <person name="Gram L."/>
            <person name="Overmann J."/>
        </authorList>
    </citation>
    <scope>NUCLEOTIDE SEQUENCE [LARGE SCALE GENOMIC DNA]</scope>
    <source>
        <strain evidence="1 2">P36</strain>
    </source>
</reference>
<reference evidence="1 2" key="1">
    <citation type="journal article" date="2017" name="Front. Microbiol.">
        <title>Phaeobacter piscinae sp. nov., a species of the Roseobacter group and potential aquaculture probiont.</title>
        <authorList>
            <person name="Sonnenschein E.C."/>
            <person name="Phippen C.B.W."/>
            <person name="Nielsen K.F."/>
            <person name="Mateiu R.V."/>
            <person name="Melchiorsen J."/>
            <person name="Gram L."/>
            <person name="Overmann J."/>
            <person name="Freese H.M."/>
        </authorList>
    </citation>
    <scope>NUCLEOTIDE SEQUENCE [LARGE SCALE GENOMIC DNA]</scope>
    <source>
        <strain evidence="1 2">P36</strain>
    </source>
</reference>
<evidence type="ECO:0000313" key="2">
    <source>
        <dbReference type="Proteomes" id="UP000218891"/>
    </source>
</evidence>
<dbReference type="EMBL" id="CP010645">
    <property type="protein sequence ID" value="ATG37817.1"/>
    <property type="molecule type" value="Genomic_DNA"/>
</dbReference>
<sequence>MIRDAKVVGILDIDAYQGLQAKVFFEAKAQGAQWIVSDFVPMGTALIHAEFLMSEIQNDPRARQRDRLLPTCPPALEYDGVTKMQHFSYSGRRDRNLGDLRTPHHAELLAYTRWTNFYSMEEAIPTGDLISDPV</sequence>
<organism evidence="1 2">
    <name type="scientific">Phaeobacter piscinae</name>
    <dbReference type="NCBI Taxonomy" id="1580596"/>
    <lineage>
        <taxon>Bacteria</taxon>
        <taxon>Pseudomonadati</taxon>
        <taxon>Pseudomonadota</taxon>
        <taxon>Alphaproteobacteria</taxon>
        <taxon>Rhodobacterales</taxon>
        <taxon>Roseobacteraceae</taxon>
        <taxon>Phaeobacter</taxon>
    </lineage>
</organism>